<protein>
    <submittedName>
        <fullName evidence="2">Tryptophan synthase alpha chain</fullName>
    </submittedName>
</protein>
<dbReference type="Proteomes" id="UP000325081">
    <property type="component" value="Unassembled WGS sequence"/>
</dbReference>
<reference evidence="3" key="1">
    <citation type="journal article" date="2019" name="Curr. Biol.">
        <title>Genome Sequence of Striga asiatica Provides Insight into the Evolution of Plant Parasitism.</title>
        <authorList>
            <person name="Yoshida S."/>
            <person name="Kim S."/>
            <person name="Wafula E.K."/>
            <person name="Tanskanen J."/>
            <person name="Kim Y.M."/>
            <person name="Honaas L."/>
            <person name="Yang Z."/>
            <person name="Spallek T."/>
            <person name="Conn C.E."/>
            <person name="Ichihashi Y."/>
            <person name="Cheong K."/>
            <person name="Cui S."/>
            <person name="Der J.P."/>
            <person name="Gundlach H."/>
            <person name="Jiao Y."/>
            <person name="Hori C."/>
            <person name="Ishida J.K."/>
            <person name="Kasahara H."/>
            <person name="Kiba T."/>
            <person name="Kim M.S."/>
            <person name="Koo N."/>
            <person name="Laohavisit A."/>
            <person name="Lee Y.H."/>
            <person name="Lumba S."/>
            <person name="McCourt P."/>
            <person name="Mortimer J.C."/>
            <person name="Mutuku J.M."/>
            <person name="Nomura T."/>
            <person name="Sasaki-Sekimoto Y."/>
            <person name="Seto Y."/>
            <person name="Wang Y."/>
            <person name="Wakatake T."/>
            <person name="Sakakibara H."/>
            <person name="Demura T."/>
            <person name="Yamaguchi S."/>
            <person name="Yoneyama K."/>
            <person name="Manabe R.I."/>
            <person name="Nelson D.C."/>
            <person name="Schulman A.H."/>
            <person name="Timko M.P."/>
            <person name="dePamphilis C.W."/>
            <person name="Choi D."/>
            <person name="Shirasu K."/>
        </authorList>
    </citation>
    <scope>NUCLEOTIDE SEQUENCE [LARGE SCALE GENOMIC DNA]</scope>
    <source>
        <strain evidence="3">cv. UVA1</strain>
    </source>
</reference>
<dbReference type="AlphaFoldDB" id="A0A5A7PDU8"/>
<feature type="region of interest" description="Disordered" evidence="1">
    <location>
        <begin position="71"/>
        <end position="93"/>
    </location>
</feature>
<name>A0A5A7PDU8_STRAF</name>
<accession>A0A5A7PDU8</accession>
<evidence type="ECO:0000313" key="2">
    <source>
        <dbReference type="EMBL" id="GER30467.1"/>
    </source>
</evidence>
<organism evidence="2 3">
    <name type="scientific">Striga asiatica</name>
    <name type="common">Asiatic witchweed</name>
    <name type="synonym">Buchnera asiatica</name>
    <dbReference type="NCBI Taxonomy" id="4170"/>
    <lineage>
        <taxon>Eukaryota</taxon>
        <taxon>Viridiplantae</taxon>
        <taxon>Streptophyta</taxon>
        <taxon>Embryophyta</taxon>
        <taxon>Tracheophyta</taxon>
        <taxon>Spermatophyta</taxon>
        <taxon>Magnoliopsida</taxon>
        <taxon>eudicotyledons</taxon>
        <taxon>Gunneridae</taxon>
        <taxon>Pentapetalae</taxon>
        <taxon>asterids</taxon>
        <taxon>lamiids</taxon>
        <taxon>Lamiales</taxon>
        <taxon>Orobanchaceae</taxon>
        <taxon>Buchnereae</taxon>
        <taxon>Striga</taxon>
    </lineage>
</organism>
<comment type="caution">
    <text evidence="2">The sequence shown here is derived from an EMBL/GenBank/DDBJ whole genome shotgun (WGS) entry which is preliminary data.</text>
</comment>
<gene>
    <name evidence="2" type="ORF">STAS_06404</name>
</gene>
<evidence type="ECO:0000256" key="1">
    <source>
        <dbReference type="SAM" id="MobiDB-lite"/>
    </source>
</evidence>
<feature type="compositionally biased region" description="Basic and acidic residues" evidence="1">
    <location>
        <begin position="79"/>
        <end position="88"/>
    </location>
</feature>
<proteinExistence type="predicted"/>
<keyword evidence="3" id="KW-1185">Reference proteome</keyword>
<sequence>MYVNINNALIEFAFQKCGKMSSLLSSSESKYLKLMLSFGFGLKLEFTAIRIRMGVDGPSGALAANVAREGHAHPTARGFGEERPGESRHPRHTGFRTRTRWDRWAFHTRPGCPSSHVCRTKNQPHRSILLLGEVENRTIRQEGATLALFGEKIGKETTPAVVASVSISDDHVRMSPAAINGHGFGGSCRESVEIITVMLARLIQK</sequence>
<evidence type="ECO:0000313" key="3">
    <source>
        <dbReference type="Proteomes" id="UP000325081"/>
    </source>
</evidence>
<dbReference type="EMBL" id="BKCP01004350">
    <property type="protein sequence ID" value="GER30467.1"/>
    <property type="molecule type" value="Genomic_DNA"/>
</dbReference>